<organism evidence="1 2">
    <name type="scientific">Xaviernesmea oryzae</name>
    <dbReference type="NCBI Taxonomy" id="464029"/>
    <lineage>
        <taxon>Bacteria</taxon>
        <taxon>Pseudomonadati</taxon>
        <taxon>Pseudomonadota</taxon>
        <taxon>Alphaproteobacteria</taxon>
        <taxon>Hyphomicrobiales</taxon>
        <taxon>Rhizobiaceae</taxon>
        <taxon>Rhizobium/Agrobacterium group</taxon>
        <taxon>Xaviernesmea</taxon>
    </lineage>
</organism>
<reference evidence="1 2" key="1">
    <citation type="submission" date="2016-09" db="EMBL/GenBank/DDBJ databases">
        <title>Rhizobium sp. nov., a novel species isolated from the rice rhizosphere.</title>
        <authorList>
            <person name="Zhao J."/>
            <person name="Zhang X."/>
        </authorList>
    </citation>
    <scope>NUCLEOTIDE SEQUENCE [LARGE SCALE GENOMIC DNA]</scope>
    <source>
        <strain evidence="1 2">1.7048</strain>
    </source>
</reference>
<proteinExistence type="predicted"/>
<comment type="caution">
    <text evidence="1">The sequence shown here is derived from an EMBL/GenBank/DDBJ whole genome shotgun (WGS) entry which is preliminary data.</text>
</comment>
<dbReference type="AlphaFoldDB" id="A0A1Q9B0E6"/>
<sequence length="193" mass="20470">MDSSTQQAVDARALLDAAYQKRGKKADETATINDWHNKIGLGTFDRGALQAMIVNRGGLFSKLEVDAAQIEMQGRKSAAIFSADPTGLQKAAAAKASIDFLDAGGDDEKASFAWAEERASAQIDYKAATKSSSSKAADVTSSNSIVKLLVAAREEATVAGKSAADYISMPSYQKAVDLSQLINRSRSSVSWTL</sequence>
<accession>A0A1Q9B0E6</accession>
<dbReference type="Proteomes" id="UP000186364">
    <property type="component" value="Unassembled WGS sequence"/>
</dbReference>
<keyword evidence="2" id="KW-1185">Reference proteome</keyword>
<name>A0A1Q9B0E6_9HYPH</name>
<protein>
    <submittedName>
        <fullName evidence="1">Uncharacterized protein</fullName>
    </submittedName>
</protein>
<evidence type="ECO:0000313" key="2">
    <source>
        <dbReference type="Proteomes" id="UP000186364"/>
    </source>
</evidence>
<evidence type="ECO:0000313" key="1">
    <source>
        <dbReference type="EMBL" id="OLP61458.1"/>
    </source>
</evidence>
<gene>
    <name evidence="1" type="ORF">BJF93_00545</name>
</gene>
<dbReference type="EMBL" id="MKIP01000032">
    <property type="protein sequence ID" value="OLP61458.1"/>
    <property type="molecule type" value="Genomic_DNA"/>
</dbReference>